<evidence type="ECO:0000313" key="2">
    <source>
        <dbReference type="EMBL" id="PSS04832.1"/>
    </source>
</evidence>
<gene>
    <name evidence="2" type="ORF">CEY00_Acc20691</name>
</gene>
<dbReference type="PANTHER" id="PTHR36380:SF1">
    <property type="entry name" value="OS01G0755100 PROTEIN"/>
    <property type="match status" value="1"/>
</dbReference>
<dbReference type="InterPro" id="IPR038777">
    <property type="entry name" value="At4g18490-like"/>
</dbReference>
<feature type="region of interest" description="Disordered" evidence="1">
    <location>
        <begin position="659"/>
        <end position="723"/>
    </location>
</feature>
<reference evidence="3" key="2">
    <citation type="journal article" date="2018" name="BMC Genomics">
        <title>A manually annotated Actinidia chinensis var. chinensis (kiwifruit) genome highlights the challenges associated with draft genomes and gene prediction in plants.</title>
        <authorList>
            <person name="Pilkington S.M."/>
            <person name="Crowhurst R."/>
            <person name="Hilario E."/>
            <person name="Nardozza S."/>
            <person name="Fraser L."/>
            <person name="Peng Y."/>
            <person name="Gunaseelan K."/>
            <person name="Simpson R."/>
            <person name="Tahir J."/>
            <person name="Deroles S.C."/>
            <person name="Templeton K."/>
            <person name="Luo Z."/>
            <person name="Davy M."/>
            <person name="Cheng C."/>
            <person name="McNeilage M."/>
            <person name="Scaglione D."/>
            <person name="Liu Y."/>
            <person name="Zhang Q."/>
            <person name="Datson P."/>
            <person name="De Silva N."/>
            <person name="Gardiner S.E."/>
            <person name="Bassett H."/>
            <person name="Chagne D."/>
            <person name="McCallum J."/>
            <person name="Dzierzon H."/>
            <person name="Deng C."/>
            <person name="Wang Y.Y."/>
            <person name="Barron L."/>
            <person name="Manako K."/>
            <person name="Bowen J."/>
            <person name="Foster T.M."/>
            <person name="Erridge Z.A."/>
            <person name="Tiffin H."/>
            <person name="Waite C.N."/>
            <person name="Davies K.M."/>
            <person name="Grierson E.P."/>
            <person name="Laing W.A."/>
            <person name="Kirk R."/>
            <person name="Chen X."/>
            <person name="Wood M."/>
            <person name="Montefiori M."/>
            <person name="Brummell D.A."/>
            <person name="Schwinn K.E."/>
            <person name="Catanach A."/>
            <person name="Fullerton C."/>
            <person name="Li D."/>
            <person name="Meiyalaghan S."/>
            <person name="Nieuwenhuizen N."/>
            <person name="Read N."/>
            <person name="Prakash R."/>
            <person name="Hunter D."/>
            <person name="Zhang H."/>
            <person name="McKenzie M."/>
            <person name="Knabel M."/>
            <person name="Harris A."/>
            <person name="Allan A.C."/>
            <person name="Gleave A."/>
            <person name="Chen A."/>
            <person name="Janssen B.J."/>
            <person name="Plunkett B."/>
            <person name="Ampomah-Dwamena C."/>
            <person name="Voogd C."/>
            <person name="Leif D."/>
            <person name="Lafferty D."/>
            <person name="Souleyre E.J.F."/>
            <person name="Varkonyi-Gasic E."/>
            <person name="Gambi F."/>
            <person name="Hanley J."/>
            <person name="Yao J.L."/>
            <person name="Cheung J."/>
            <person name="David K.M."/>
            <person name="Warren B."/>
            <person name="Marsh K."/>
            <person name="Snowden K.C."/>
            <person name="Lin-Wang K."/>
            <person name="Brian L."/>
            <person name="Martinez-Sanchez M."/>
            <person name="Wang M."/>
            <person name="Ileperuma N."/>
            <person name="Macnee N."/>
            <person name="Campin R."/>
            <person name="McAtee P."/>
            <person name="Drummond R.S.M."/>
            <person name="Espley R.V."/>
            <person name="Ireland H.S."/>
            <person name="Wu R."/>
            <person name="Atkinson R.G."/>
            <person name="Karunairetnam S."/>
            <person name="Bulley S."/>
            <person name="Chunkath S."/>
            <person name="Hanley Z."/>
            <person name="Storey R."/>
            <person name="Thrimawithana A.H."/>
            <person name="Thomson S."/>
            <person name="David C."/>
            <person name="Testolin R."/>
            <person name="Huang H."/>
            <person name="Hellens R.P."/>
            <person name="Schaffer R.J."/>
        </authorList>
    </citation>
    <scope>NUCLEOTIDE SEQUENCE [LARGE SCALE GENOMIC DNA]</scope>
    <source>
        <strain evidence="3">cv. Red5</strain>
    </source>
</reference>
<dbReference type="FunCoup" id="A0A2R6QA98">
    <property type="interactions" value="7"/>
</dbReference>
<feature type="region of interest" description="Disordered" evidence="1">
    <location>
        <begin position="331"/>
        <end position="368"/>
    </location>
</feature>
<dbReference type="Proteomes" id="UP000241394">
    <property type="component" value="Chromosome LG18"/>
</dbReference>
<feature type="region of interest" description="Disordered" evidence="1">
    <location>
        <begin position="136"/>
        <end position="263"/>
    </location>
</feature>
<dbReference type="AlphaFoldDB" id="A0A2R6QA98"/>
<dbReference type="OMA" id="PGSHEIC"/>
<feature type="compositionally biased region" description="Basic and acidic residues" evidence="1">
    <location>
        <begin position="248"/>
        <end position="257"/>
    </location>
</feature>
<sequence length="815" mass="88918">MAESQKQTSSPVNSKEKTSLLADVDFGKDFLSSWKSMSMAEGDAMDFDFGTIGKGKKKAFNFDKLDVDFSLDGDLDKLTSFKVDISDLDISSPPKKGGKAKERYKESDVGNHQQKQDRFSFSFDFNELDSFSFESSLKDGKQSNKNQNSDDISNRNECCGSGTDPTDASEVGLTPKLPASVGETTSKIESPVGGHGVLDSIKKNSSSHDMRNDNSPSKAATLQNKVSPMETRTMSEKTAITITQENNQESHEQEKISSPEPHAQETIQDLSFQSVSANESTQNTSSELQLEVSSMATKATSNAGVEQNVIFKSVDGLGFNCENPVLENSPAEHVARSPCTNDESNKFGSSNNTSVGDAGAEPAPGDSYAEDISTISVSMEAMDVMKVSGDDQNANRKTQLALLSSGNFFSKLMETKEKESRISQSNIFKKSDETKSESQQAPSTQAKANMFGAKKNGYDQQGAADGEGEGTDARDAQSGRKLVGISRAHSGELNKGEPVQPGSRSSVKGLKGVGELLDANGTLKGIKLFDPSRPHDREVTKGEAVQGSERNIRKLTNFSTSEHTNKSTKQNNKSPRLPASRVVSVKNLCGEETKISSPKAGRSILDLSTFKISRPAGSNPHPSKSTFQKEIKSLRNTQKIIELQGSTVSKIAHSVCIEKRTPPTPPLKRKTLEGLNADVLTLNPSKRLSSSQTESRNEERSERVVEKEVRSHDNPAAGNASTDHQISTLHIPQDVDMTELEIPLVMENDVNIEKAEAYTKELEDICTMLKKKHEEAKEILVRAIVNNNNLLMLNHPIYEEKIRKVQKFAAQLMSK</sequence>
<feature type="region of interest" description="Disordered" evidence="1">
    <location>
        <begin position="527"/>
        <end position="577"/>
    </location>
</feature>
<name>A0A2R6QA98_ACTCC</name>
<feature type="compositionally biased region" description="Basic and acidic residues" evidence="1">
    <location>
        <begin position="695"/>
        <end position="713"/>
    </location>
</feature>
<dbReference type="InParanoid" id="A0A2R6QA98"/>
<organism evidence="2 3">
    <name type="scientific">Actinidia chinensis var. chinensis</name>
    <name type="common">Chinese soft-hair kiwi</name>
    <dbReference type="NCBI Taxonomy" id="1590841"/>
    <lineage>
        <taxon>Eukaryota</taxon>
        <taxon>Viridiplantae</taxon>
        <taxon>Streptophyta</taxon>
        <taxon>Embryophyta</taxon>
        <taxon>Tracheophyta</taxon>
        <taxon>Spermatophyta</taxon>
        <taxon>Magnoliopsida</taxon>
        <taxon>eudicotyledons</taxon>
        <taxon>Gunneridae</taxon>
        <taxon>Pentapetalae</taxon>
        <taxon>asterids</taxon>
        <taxon>Ericales</taxon>
        <taxon>Actinidiaceae</taxon>
        <taxon>Actinidia</taxon>
    </lineage>
</organism>
<dbReference type="STRING" id="1590841.A0A2R6QA98"/>
<dbReference type="Gramene" id="PSS04832">
    <property type="protein sequence ID" value="PSS04832"/>
    <property type="gene ID" value="CEY00_Acc20691"/>
</dbReference>
<proteinExistence type="predicted"/>
<reference evidence="2 3" key="1">
    <citation type="submission" date="2017-07" db="EMBL/GenBank/DDBJ databases">
        <title>An improved, manually edited Actinidia chinensis var. chinensis (kiwifruit) genome highlights the challenges associated with draft genomes and gene prediction in plants.</title>
        <authorList>
            <person name="Pilkington S."/>
            <person name="Crowhurst R."/>
            <person name="Hilario E."/>
            <person name="Nardozza S."/>
            <person name="Fraser L."/>
            <person name="Peng Y."/>
            <person name="Gunaseelan K."/>
            <person name="Simpson R."/>
            <person name="Tahir J."/>
            <person name="Deroles S."/>
            <person name="Templeton K."/>
            <person name="Luo Z."/>
            <person name="Davy M."/>
            <person name="Cheng C."/>
            <person name="Mcneilage M."/>
            <person name="Scaglione D."/>
            <person name="Liu Y."/>
            <person name="Zhang Q."/>
            <person name="Datson P."/>
            <person name="De Silva N."/>
            <person name="Gardiner S."/>
            <person name="Bassett H."/>
            <person name="Chagne D."/>
            <person name="Mccallum J."/>
            <person name="Dzierzon H."/>
            <person name="Deng C."/>
            <person name="Wang Y.-Y."/>
            <person name="Barron N."/>
            <person name="Manako K."/>
            <person name="Bowen J."/>
            <person name="Foster T."/>
            <person name="Erridge Z."/>
            <person name="Tiffin H."/>
            <person name="Waite C."/>
            <person name="Davies K."/>
            <person name="Grierson E."/>
            <person name="Laing W."/>
            <person name="Kirk R."/>
            <person name="Chen X."/>
            <person name="Wood M."/>
            <person name="Montefiori M."/>
            <person name="Brummell D."/>
            <person name="Schwinn K."/>
            <person name="Catanach A."/>
            <person name="Fullerton C."/>
            <person name="Li D."/>
            <person name="Meiyalaghan S."/>
            <person name="Nieuwenhuizen N."/>
            <person name="Read N."/>
            <person name="Prakash R."/>
            <person name="Hunter D."/>
            <person name="Zhang H."/>
            <person name="Mckenzie M."/>
            <person name="Knabel M."/>
            <person name="Harris A."/>
            <person name="Allan A."/>
            <person name="Chen A."/>
            <person name="Janssen B."/>
            <person name="Plunkett B."/>
            <person name="Dwamena C."/>
            <person name="Voogd C."/>
            <person name="Leif D."/>
            <person name="Lafferty D."/>
            <person name="Souleyre E."/>
            <person name="Varkonyi-Gasic E."/>
            <person name="Gambi F."/>
            <person name="Hanley J."/>
            <person name="Yao J.-L."/>
            <person name="Cheung J."/>
            <person name="David K."/>
            <person name="Warren B."/>
            <person name="Marsh K."/>
            <person name="Snowden K."/>
            <person name="Lin-Wang K."/>
            <person name="Brian L."/>
            <person name="Martinez-Sanchez M."/>
            <person name="Wang M."/>
            <person name="Ileperuma N."/>
            <person name="Macnee N."/>
            <person name="Campin R."/>
            <person name="Mcatee P."/>
            <person name="Drummond R."/>
            <person name="Espley R."/>
            <person name="Ireland H."/>
            <person name="Wu R."/>
            <person name="Atkinson R."/>
            <person name="Karunairetnam S."/>
            <person name="Bulley S."/>
            <person name="Chunkath S."/>
            <person name="Hanley Z."/>
            <person name="Storey R."/>
            <person name="Thrimawithana A."/>
            <person name="Thomson S."/>
            <person name="David C."/>
            <person name="Testolin R."/>
        </authorList>
    </citation>
    <scope>NUCLEOTIDE SEQUENCE [LARGE SCALE GENOMIC DNA]</scope>
    <source>
        <strain evidence="3">cv. Red5</strain>
        <tissue evidence="2">Young leaf</tissue>
    </source>
</reference>
<feature type="compositionally biased region" description="Basic and acidic residues" evidence="1">
    <location>
        <begin position="99"/>
        <end position="113"/>
    </location>
</feature>
<accession>A0A2R6QA98</accession>
<dbReference type="PANTHER" id="PTHR36380">
    <property type="entry name" value="BNAA03G58330D PROTEIN"/>
    <property type="match status" value="1"/>
</dbReference>
<dbReference type="OrthoDB" id="602706at2759"/>
<feature type="region of interest" description="Disordered" evidence="1">
    <location>
        <begin position="419"/>
        <end position="507"/>
    </location>
</feature>
<evidence type="ECO:0000313" key="3">
    <source>
        <dbReference type="Proteomes" id="UP000241394"/>
    </source>
</evidence>
<comment type="caution">
    <text evidence="2">The sequence shown here is derived from an EMBL/GenBank/DDBJ whole genome shotgun (WGS) entry which is preliminary data.</text>
</comment>
<protein>
    <submittedName>
        <fullName evidence="2">Uncharacterized protein</fullName>
    </submittedName>
</protein>
<feature type="compositionally biased region" description="Polar residues" evidence="1">
    <location>
        <begin position="338"/>
        <end position="355"/>
    </location>
</feature>
<feature type="region of interest" description="Disordered" evidence="1">
    <location>
        <begin position="91"/>
        <end position="113"/>
    </location>
</feature>
<dbReference type="EMBL" id="NKQK01000018">
    <property type="protein sequence ID" value="PSS04832.1"/>
    <property type="molecule type" value="Genomic_DNA"/>
</dbReference>
<feature type="compositionally biased region" description="Polar residues" evidence="1">
    <location>
        <begin position="437"/>
        <end position="447"/>
    </location>
</feature>
<feature type="compositionally biased region" description="Polar residues" evidence="1">
    <location>
        <begin position="554"/>
        <end position="574"/>
    </location>
</feature>
<feature type="compositionally biased region" description="Polar residues" evidence="1">
    <location>
        <begin position="213"/>
        <end position="247"/>
    </location>
</feature>
<evidence type="ECO:0000256" key="1">
    <source>
        <dbReference type="SAM" id="MobiDB-lite"/>
    </source>
</evidence>
<feature type="compositionally biased region" description="Basic and acidic residues" evidence="1">
    <location>
        <begin position="200"/>
        <end position="212"/>
    </location>
</feature>
<keyword evidence="3" id="KW-1185">Reference proteome</keyword>
<feature type="compositionally biased region" description="Basic and acidic residues" evidence="1">
    <location>
        <begin position="530"/>
        <end position="541"/>
    </location>
</feature>